<evidence type="ECO:0000256" key="3">
    <source>
        <dbReference type="ARBA" id="ARBA00022729"/>
    </source>
</evidence>
<evidence type="ECO:0000259" key="8">
    <source>
        <dbReference type="Pfam" id="PF21604"/>
    </source>
</evidence>
<keyword evidence="6" id="KW-0675">Receptor</keyword>
<keyword evidence="10" id="KW-1185">Reference proteome</keyword>
<dbReference type="EMBL" id="JAFDVH010000014">
    <property type="protein sequence ID" value="KAG7464741.1"/>
    <property type="molecule type" value="Genomic_DNA"/>
</dbReference>
<evidence type="ECO:0000313" key="9">
    <source>
        <dbReference type="EMBL" id="KAG7464741.1"/>
    </source>
</evidence>
<accession>A0A9D3PSP5</accession>
<gene>
    <name evidence="9" type="ORF">MATL_G00168950</name>
</gene>
<dbReference type="PROSITE" id="PS01355">
    <property type="entry name" value="HEMATOPO_REC_S_F1"/>
    <property type="match status" value="1"/>
</dbReference>
<feature type="domain" description="Cytokine receptor-like factor 2-like D1" evidence="8">
    <location>
        <begin position="33"/>
        <end position="79"/>
    </location>
</feature>
<evidence type="ECO:0000256" key="7">
    <source>
        <dbReference type="SAM" id="SignalP"/>
    </source>
</evidence>
<feature type="signal peptide" evidence="7">
    <location>
        <begin position="1"/>
        <end position="20"/>
    </location>
</feature>
<dbReference type="InterPro" id="IPR048651">
    <property type="entry name" value="CRLF2-like_D1"/>
</dbReference>
<dbReference type="AlphaFoldDB" id="A0A9D3PSP5"/>
<evidence type="ECO:0000256" key="5">
    <source>
        <dbReference type="ARBA" id="ARBA00023136"/>
    </source>
</evidence>
<dbReference type="Proteomes" id="UP001046870">
    <property type="component" value="Chromosome 14"/>
</dbReference>
<dbReference type="InterPro" id="IPR013783">
    <property type="entry name" value="Ig-like_fold"/>
</dbReference>
<dbReference type="GO" id="GO:0009897">
    <property type="term" value="C:external side of plasma membrane"/>
    <property type="evidence" value="ECO:0007669"/>
    <property type="project" value="TreeGrafter"/>
</dbReference>
<comment type="subcellular location">
    <subcellularLocation>
        <location evidence="1">Membrane</location>
        <topology evidence="1">Single-pass membrane protein</topology>
    </subcellularLocation>
</comment>
<dbReference type="GO" id="GO:0004896">
    <property type="term" value="F:cytokine receptor activity"/>
    <property type="evidence" value="ECO:0007669"/>
    <property type="project" value="InterPro"/>
</dbReference>
<keyword evidence="2" id="KW-0812">Transmembrane</keyword>
<dbReference type="Pfam" id="PF21604">
    <property type="entry name" value="CRLF2_D1"/>
    <property type="match status" value="1"/>
</dbReference>
<dbReference type="InterPro" id="IPR036116">
    <property type="entry name" value="FN3_sf"/>
</dbReference>
<name>A0A9D3PSP5_MEGAT</name>
<sequence>MAWAVAVVLVMALTLNGSDSTLSATNVSCLIVNLEYINCTWTEGGIPEFNYTFHSRFGHRGSYMECPMYLLEQGLSVGCRMPYQKGEKFKTLHTRLSWNNSHSAREQDIYMKDLVKLDPPHSLQVQVKADGHHPVLLLSWNFSTPSQCVESSVRYKRGGGHWRTTEPRTGQSFSLSFFSEDLPYEFQVRTRVPYVCGQSRFWSGWSAPFFWGPPQVSKRLGPAQYGHNHCTGSCPQQLTVVTLLGIGWLWQVLEL</sequence>
<feature type="chain" id="PRO_5039570677" description="Cytokine receptor-like factor 2-like D1 domain-containing protein" evidence="7">
    <location>
        <begin position="21"/>
        <end position="255"/>
    </location>
</feature>
<keyword evidence="5" id="KW-0472">Membrane</keyword>
<protein>
    <recommendedName>
        <fullName evidence="8">Cytokine receptor-like factor 2-like D1 domain-containing protein</fullName>
    </recommendedName>
</protein>
<organism evidence="9 10">
    <name type="scientific">Megalops atlanticus</name>
    <name type="common">Tarpon</name>
    <name type="synonym">Clupea gigantea</name>
    <dbReference type="NCBI Taxonomy" id="7932"/>
    <lineage>
        <taxon>Eukaryota</taxon>
        <taxon>Metazoa</taxon>
        <taxon>Chordata</taxon>
        <taxon>Craniata</taxon>
        <taxon>Vertebrata</taxon>
        <taxon>Euteleostomi</taxon>
        <taxon>Actinopterygii</taxon>
        <taxon>Neopterygii</taxon>
        <taxon>Teleostei</taxon>
        <taxon>Elopiformes</taxon>
        <taxon>Megalopidae</taxon>
        <taxon>Megalops</taxon>
    </lineage>
</organism>
<proteinExistence type="predicted"/>
<keyword evidence="4" id="KW-1133">Transmembrane helix</keyword>
<evidence type="ECO:0000256" key="4">
    <source>
        <dbReference type="ARBA" id="ARBA00022989"/>
    </source>
</evidence>
<dbReference type="InterPro" id="IPR003531">
    <property type="entry name" value="Hempt_rcpt_S_F1_CS"/>
</dbReference>
<dbReference type="Gene3D" id="2.60.40.10">
    <property type="entry name" value="Immunoglobulins"/>
    <property type="match status" value="2"/>
</dbReference>
<dbReference type="OrthoDB" id="8942047at2759"/>
<evidence type="ECO:0000256" key="1">
    <source>
        <dbReference type="ARBA" id="ARBA00004167"/>
    </source>
</evidence>
<evidence type="ECO:0000313" key="10">
    <source>
        <dbReference type="Proteomes" id="UP001046870"/>
    </source>
</evidence>
<comment type="caution">
    <text evidence="9">The sequence shown here is derived from an EMBL/GenBank/DDBJ whole genome shotgun (WGS) entry which is preliminary data.</text>
</comment>
<dbReference type="PANTHER" id="PTHR23037:SF47">
    <property type="entry name" value="INTERLEUKIN 2 RECEPTOR SUBUNIT GAMMA"/>
    <property type="match status" value="1"/>
</dbReference>
<keyword evidence="3 7" id="KW-0732">Signal</keyword>
<evidence type="ECO:0000256" key="2">
    <source>
        <dbReference type="ARBA" id="ARBA00022692"/>
    </source>
</evidence>
<dbReference type="PANTHER" id="PTHR23037">
    <property type="entry name" value="CYTOKINE RECEPTOR"/>
    <property type="match status" value="1"/>
</dbReference>
<dbReference type="SUPFAM" id="SSF49265">
    <property type="entry name" value="Fibronectin type III"/>
    <property type="match status" value="2"/>
</dbReference>
<evidence type="ECO:0000256" key="6">
    <source>
        <dbReference type="ARBA" id="ARBA00023170"/>
    </source>
</evidence>
<reference evidence="9" key="1">
    <citation type="submission" date="2021-01" db="EMBL/GenBank/DDBJ databases">
        <authorList>
            <person name="Zahm M."/>
            <person name="Roques C."/>
            <person name="Cabau C."/>
            <person name="Klopp C."/>
            <person name="Donnadieu C."/>
            <person name="Jouanno E."/>
            <person name="Lampietro C."/>
            <person name="Louis A."/>
            <person name="Herpin A."/>
            <person name="Echchiki A."/>
            <person name="Berthelot C."/>
            <person name="Parey E."/>
            <person name="Roest-Crollius H."/>
            <person name="Braasch I."/>
            <person name="Postlethwait J."/>
            <person name="Bobe J."/>
            <person name="Montfort J."/>
            <person name="Bouchez O."/>
            <person name="Begum T."/>
            <person name="Mejri S."/>
            <person name="Adams A."/>
            <person name="Chen W.-J."/>
            <person name="Guiguen Y."/>
        </authorList>
    </citation>
    <scope>NUCLEOTIDE SEQUENCE</scope>
    <source>
        <strain evidence="9">YG-15Mar2019-1</strain>
        <tissue evidence="9">Brain</tissue>
    </source>
</reference>